<reference evidence="2 3" key="1">
    <citation type="submission" date="2018-12" db="EMBL/GenBank/DDBJ databases">
        <authorList>
            <consortium name="Pathogen Informatics"/>
        </authorList>
    </citation>
    <scope>NUCLEOTIDE SEQUENCE [LARGE SCALE GENOMIC DNA]</scope>
    <source>
        <strain evidence="2 3">NCTC12905</strain>
    </source>
</reference>
<sequence>MSDIAKKLRSVYAQMQMKHTPRHSVSQSPVEEDFKSYLDDISRAILAEYSMRRQKEKKLFACLEQIKTLVQGLQSEKKILEEAVITRRMSRSKSSDSVVQHLAHMACEKNQERSMLQEGANFSGQNIITPNPKNVENILQQGNKSSLPSDVLKTPSKETVKLVGHSAREERRSDVQESGHCTESESLSSLKVEPQRHFSFLRFFVKKILPCFLVVAFMAVITVCFYDFLRGALLNFMI</sequence>
<gene>
    <name evidence="2" type="ORF">NCTC12905_01400</name>
</gene>
<dbReference type="STRING" id="1094497.BVwin_10560"/>
<evidence type="ECO:0000256" key="1">
    <source>
        <dbReference type="SAM" id="Phobius"/>
    </source>
</evidence>
<evidence type="ECO:0000313" key="2">
    <source>
        <dbReference type="EMBL" id="VEJ45732.1"/>
    </source>
</evidence>
<keyword evidence="1" id="KW-0812">Transmembrane</keyword>
<dbReference type="AlphaFoldDB" id="A0A3S5C0R0"/>
<keyword evidence="1" id="KW-1133">Transmembrane helix</keyword>
<feature type="transmembrane region" description="Helical" evidence="1">
    <location>
        <begin position="208"/>
        <end position="229"/>
    </location>
</feature>
<keyword evidence="1" id="KW-0472">Membrane</keyword>
<accession>A0A3S5C0R0</accession>
<organism evidence="2 3">
    <name type="scientific">Bartonella vinsonii</name>
    <name type="common">Rochalimaea vinsonii</name>
    <dbReference type="NCBI Taxonomy" id="33047"/>
    <lineage>
        <taxon>Bacteria</taxon>
        <taxon>Pseudomonadati</taxon>
        <taxon>Pseudomonadota</taxon>
        <taxon>Alphaproteobacteria</taxon>
        <taxon>Hyphomicrobiales</taxon>
        <taxon>Bartonellaceae</taxon>
        <taxon>Bartonella</taxon>
    </lineage>
</organism>
<evidence type="ECO:0000313" key="3">
    <source>
        <dbReference type="Proteomes" id="UP000274201"/>
    </source>
</evidence>
<dbReference type="EMBL" id="LR134529">
    <property type="protein sequence ID" value="VEJ45732.1"/>
    <property type="molecule type" value="Genomic_DNA"/>
</dbReference>
<protein>
    <submittedName>
        <fullName evidence="2">Uncharacterized protein</fullName>
    </submittedName>
</protein>
<dbReference type="Proteomes" id="UP000274201">
    <property type="component" value="Chromosome"/>
</dbReference>
<proteinExistence type="predicted"/>
<name>A0A3S5C0R0_BARVI</name>